<dbReference type="EC" id="3.1.4.58" evidence="2"/>
<dbReference type="GO" id="GO:0016874">
    <property type="term" value="F:ligase activity"/>
    <property type="evidence" value="ECO:0007669"/>
    <property type="project" value="UniProtKB-KW"/>
</dbReference>
<keyword evidence="1 2" id="KW-0378">Hydrolase</keyword>
<comment type="function">
    <text evidence="2">Hydrolyzes RNA 2',3'-cyclic phosphodiester to an RNA 2'-phosphomonoester.</text>
</comment>
<dbReference type="GO" id="GO:0008664">
    <property type="term" value="F:RNA 2',3'-cyclic 3'-phosphodiesterase activity"/>
    <property type="evidence" value="ECO:0007669"/>
    <property type="project" value="UniProtKB-EC"/>
</dbReference>
<organism evidence="3 4">
    <name type="scientific">Thiogranum longum</name>
    <dbReference type="NCBI Taxonomy" id="1537524"/>
    <lineage>
        <taxon>Bacteria</taxon>
        <taxon>Pseudomonadati</taxon>
        <taxon>Pseudomonadota</taxon>
        <taxon>Gammaproteobacteria</taxon>
        <taxon>Chromatiales</taxon>
        <taxon>Ectothiorhodospiraceae</taxon>
        <taxon>Thiogranum</taxon>
    </lineage>
</organism>
<gene>
    <name evidence="3" type="ORF">DFR30_0915</name>
</gene>
<dbReference type="HAMAP" id="MF_01940">
    <property type="entry name" value="RNA_CPDase"/>
    <property type="match status" value="1"/>
</dbReference>
<dbReference type="RefSeq" id="WP_165869087.1">
    <property type="nucleotide sequence ID" value="NZ_SMFX01000001.1"/>
</dbReference>
<feature type="active site" description="Proton donor" evidence="2">
    <location>
        <position position="41"/>
    </location>
</feature>
<dbReference type="InterPro" id="IPR004175">
    <property type="entry name" value="RNA_CPDase"/>
</dbReference>
<feature type="short sequence motif" description="HXTX 1" evidence="2">
    <location>
        <begin position="41"/>
        <end position="44"/>
    </location>
</feature>
<dbReference type="Proteomes" id="UP000295707">
    <property type="component" value="Unassembled WGS sequence"/>
</dbReference>
<dbReference type="GO" id="GO:0004113">
    <property type="term" value="F:2',3'-cyclic-nucleotide 3'-phosphodiesterase activity"/>
    <property type="evidence" value="ECO:0007669"/>
    <property type="project" value="InterPro"/>
</dbReference>
<comment type="caution">
    <text evidence="3">The sequence shown here is derived from an EMBL/GenBank/DDBJ whole genome shotgun (WGS) entry which is preliminary data.</text>
</comment>
<sequence>MPAEGKRRLFFALWPDDAVRQQLAAVSRQLCRQPVPAHNLHLTLRFLGMQDESARRCFCHAAAQVSACPFTLSLDRYGGWARKRIQWLGPSAPPAALGELVDRLNGALEACGTEAETRPFVPHVTLSRKAKNPVEDPLPEPLVWPVDSFVLAESVPSPDGVRYVVLERWAL</sequence>
<comment type="catalytic activity">
    <reaction evidence="2">
        <text>a 3'-end 2',3'-cyclophospho-ribonucleotide-RNA + H2O = a 3'-end 2'-phospho-ribonucleotide-RNA + H(+)</text>
        <dbReference type="Rhea" id="RHEA:11828"/>
        <dbReference type="Rhea" id="RHEA-COMP:10464"/>
        <dbReference type="Rhea" id="RHEA-COMP:17353"/>
        <dbReference type="ChEBI" id="CHEBI:15377"/>
        <dbReference type="ChEBI" id="CHEBI:15378"/>
        <dbReference type="ChEBI" id="CHEBI:83064"/>
        <dbReference type="ChEBI" id="CHEBI:173113"/>
        <dbReference type="EC" id="3.1.4.58"/>
    </reaction>
</comment>
<evidence type="ECO:0000313" key="3">
    <source>
        <dbReference type="EMBL" id="TCK17677.1"/>
    </source>
</evidence>
<name>A0A4R1H788_9GAMM</name>
<dbReference type="AlphaFoldDB" id="A0A4R1H788"/>
<dbReference type="EMBL" id="SMFX01000001">
    <property type="protein sequence ID" value="TCK17677.1"/>
    <property type="molecule type" value="Genomic_DNA"/>
</dbReference>
<evidence type="ECO:0000256" key="2">
    <source>
        <dbReference type="HAMAP-Rule" id="MF_01940"/>
    </source>
</evidence>
<dbReference type="PANTHER" id="PTHR35561:SF1">
    <property type="entry name" value="RNA 2',3'-CYCLIC PHOSPHODIESTERASE"/>
    <property type="match status" value="1"/>
</dbReference>
<dbReference type="Pfam" id="PF13563">
    <property type="entry name" value="2_5_RNA_ligase2"/>
    <property type="match status" value="1"/>
</dbReference>
<keyword evidence="3" id="KW-0436">Ligase</keyword>
<dbReference type="InterPro" id="IPR009097">
    <property type="entry name" value="Cyclic_Pdiesterase"/>
</dbReference>
<proteinExistence type="inferred from homology"/>
<feature type="short sequence motif" description="HXTX 2" evidence="2">
    <location>
        <begin position="123"/>
        <end position="126"/>
    </location>
</feature>
<accession>A0A4R1H788</accession>
<keyword evidence="4" id="KW-1185">Reference proteome</keyword>
<reference evidence="3 4" key="1">
    <citation type="submission" date="2019-03" db="EMBL/GenBank/DDBJ databases">
        <title>Genomic Encyclopedia of Type Strains, Phase IV (KMG-IV): sequencing the most valuable type-strain genomes for metagenomic binning, comparative biology and taxonomic classification.</title>
        <authorList>
            <person name="Goeker M."/>
        </authorList>
    </citation>
    <scope>NUCLEOTIDE SEQUENCE [LARGE SCALE GENOMIC DNA]</scope>
    <source>
        <strain evidence="3 4">DSM 19610</strain>
    </source>
</reference>
<dbReference type="Gene3D" id="3.90.1140.10">
    <property type="entry name" value="Cyclic phosphodiesterase"/>
    <property type="match status" value="1"/>
</dbReference>
<dbReference type="PANTHER" id="PTHR35561">
    <property type="entry name" value="RNA 2',3'-CYCLIC PHOSPHODIESTERASE"/>
    <property type="match status" value="1"/>
</dbReference>
<protein>
    <recommendedName>
        <fullName evidence="2">RNA 2',3'-cyclic phosphodiesterase</fullName>
        <shortName evidence="2">RNA 2',3'-CPDase</shortName>
        <ecNumber evidence="2">3.1.4.58</ecNumber>
    </recommendedName>
</protein>
<feature type="active site" description="Proton acceptor" evidence="2">
    <location>
        <position position="123"/>
    </location>
</feature>
<evidence type="ECO:0000313" key="4">
    <source>
        <dbReference type="Proteomes" id="UP000295707"/>
    </source>
</evidence>
<evidence type="ECO:0000256" key="1">
    <source>
        <dbReference type="ARBA" id="ARBA00022801"/>
    </source>
</evidence>
<dbReference type="SUPFAM" id="SSF55144">
    <property type="entry name" value="LigT-like"/>
    <property type="match status" value="1"/>
</dbReference>
<comment type="similarity">
    <text evidence="2">Belongs to the 2H phosphoesterase superfamily. ThpR family.</text>
</comment>
<dbReference type="NCBIfam" id="TIGR02258">
    <property type="entry name" value="2_5_ligase"/>
    <property type="match status" value="1"/>
</dbReference>